<name>A0A835RD73_VANPL</name>
<evidence type="ECO:0000313" key="2">
    <source>
        <dbReference type="Proteomes" id="UP000639772"/>
    </source>
</evidence>
<evidence type="ECO:0000313" key="1">
    <source>
        <dbReference type="EMBL" id="KAG0490100.1"/>
    </source>
</evidence>
<comment type="caution">
    <text evidence="1">The sequence shown here is derived from an EMBL/GenBank/DDBJ whole genome shotgun (WGS) entry which is preliminary data.</text>
</comment>
<gene>
    <name evidence="1" type="ORF">HPP92_006963</name>
</gene>
<dbReference type="Proteomes" id="UP000639772">
    <property type="component" value="Chromosome 3"/>
</dbReference>
<sequence length="119" mass="13500">MDQDPNGSILLGVSTRLRRRSHFIREELDEKKLSCLLTWIKDPQRGKQEVQGCLSSPGQFLLCGLFFSMNLFFEQNKKLEKSEEGPAGGPLWGSKLHPDPKQCFVSWPNQGWKAHSGTL</sequence>
<dbReference type="EMBL" id="JADCNM010000003">
    <property type="protein sequence ID" value="KAG0490100.1"/>
    <property type="molecule type" value="Genomic_DNA"/>
</dbReference>
<organism evidence="1 2">
    <name type="scientific">Vanilla planifolia</name>
    <name type="common">Vanilla</name>
    <dbReference type="NCBI Taxonomy" id="51239"/>
    <lineage>
        <taxon>Eukaryota</taxon>
        <taxon>Viridiplantae</taxon>
        <taxon>Streptophyta</taxon>
        <taxon>Embryophyta</taxon>
        <taxon>Tracheophyta</taxon>
        <taxon>Spermatophyta</taxon>
        <taxon>Magnoliopsida</taxon>
        <taxon>Liliopsida</taxon>
        <taxon>Asparagales</taxon>
        <taxon>Orchidaceae</taxon>
        <taxon>Vanilloideae</taxon>
        <taxon>Vanilleae</taxon>
        <taxon>Vanilla</taxon>
    </lineage>
</organism>
<accession>A0A835RD73</accession>
<reference evidence="1 2" key="1">
    <citation type="journal article" date="2020" name="Nat. Food">
        <title>A phased Vanilla planifolia genome enables genetic improvement of flavour and production.</title>
        <authorList>
            <person name="Hasing T."/>
            <person name="Tang H."/>
            <person name="Brym M."/>
            <person name="Khazi F."/>
            <person name="Huang T."/>
            <person name="Chambers A.H."/>
        </authorList>
    </citation>
    <scope>NUCLEOTIDE SEQUENCE [LARGE SCALE GENOMIC DNA]</scope>
    <source>
        <tissue evidence="1">Leaf</tissue>
    </source>
</reference>
<proteinExistence type="predicted"/>
<dbReference type="AlphaFoldDB" id="A0A835RD73"/>
<protein>
    <submittedName>
        <fullName evidence="1">Uncharacterized protein</fullName>
    </submittedName>
</protein>